<dbReference type="GO" id="GO:0008234">
    <property type="term" value="F:cysteine-type peptidase activity"/>
    <property type="evidence" value="ECO:0007669"/>
    <property type="project" value="InterPro"/>
</dbReference>
<dbReference type="AlphaFoldDB" id="A0A2P8HC85"/>
<keyword evidence="3" id="KW-1185">Reference proteome</keyword>
<organism evidence="2 3">
    <name type="scientific">Chitinophaga niastensis</name>
    <dbReference type="NCBI Taxonomy" id="536980"/>
    <lineage>
        <taxon>Bacteria</taxon>
        <taxon>Pseudomonadati</taxon>
        <taxon>Bacteroidota</taxon>
        <taxon>Chitinophagia</taxon>
        <taxon>Chitinophagales</taxon>
        <taxon>Chitinophagaceae</taxon>
        <taxon>Chitinophaga</taxon>
    </lineage>
</organism>
<evidence type="ECO:0000313" key="2">
    <source>
        <dbReference type="EMBL" id="PSL43838.1"/>
    </source>
</evidence>
<keyword evidence="2" id="KW-0645">Protease</keyword>
<dbReference type="Gene3D" id="3.90.70.10">
    <property type="entry name" value="Cysteine proteinases"/>
    <property type="match status" value="1"/>
</dbReference>
<dbReference type="CDD" id="cd02619">
    <property type="entry name" value="Peptidase_C1"/>
    <property type="match status" value="1"/>
</dbReference>
<evidence type="ECO:0000259" key="1">
    <source>
        <dbReference type="Pfam" id="PF00112"/>
    </source>
</evidence>
<dbReference type="InterPro" id="IPR038765">
    <property type="entry name" value="Papain-like_cys_pep_sf"/>
</dbReference>
<accession>A0A2P8HC85</accession>
<gene>
    <name evidence="2" type="ORF">CLV51_107149</name>
</gene>
<name>A0A2P8HC85_CHINA</name>
<dbReference type="GO" id="GO:0006508">
    <property type="term" value="P:proteolysis"/>
    <property type="evidence" value="ECO:0007669"/>
    <property type="project" value="UniProtKB-KW"/>
</dbReference>
<reference evidence="2 3" key="1">
    <citation type="submission" date="2018-03" db="EMBL/GenBank/DDBJ databases">
        <title>Genomic Encyclopedia of Archaeal and Bacterial Type Strains, Phase II (KMG-II): from individual species to whole genera.</title>
        <authorList>
            <person name="Goeker M."/>
        </authorList>
    </citation>
    <scope>NUCLEOTIDE SEQUENCE [LARGE SCALE GENOMIC DNA]</scope>
    <source>
        <strain evidence="2 3">DSM 24859</strain>
    </source>
</reference>
<dbReference type="PROSITE" id="PS51257">
    <property type="entry name" value="PROKAR_LIPOPROTEIN"/>
    <property type="match status" value="1"/>
</dbReference>
<keyword evidence="2" id="KW-0378">Hydrolase</keyword>
<protein>
    <submittedName>
        <fullName evidence="2">Papain like protease</fullName>
    </submittedName>
</protein>
<dbReference type="EMBL" id="PYAW01000007">
    <property type="protein sequence ID" value="PSL43838.1"/>
    <property type="molecule type" value="Genomic_DNA"/>
</dbReference>
<sequence length="305" mass="32222">MKKEFSLLLLIAIVLGMSACKKNNEAAAPVAPEKTTAVGKHGLGAVLNPGAFKNMRHINFDEVKARMIKQGFGAKISNERSGGPAALPSSIILNHPAIGDQGQTGTCVSWSSGWALSGTLNNEFPTAGVSNPRSPWYVYQKDHSAQGDCDPNDGMYIAPGLDILVNSGVPSYAADPDLGSPCDAPTYAQDQDAASDMVVNYAALSTVADVKKALSMHLPVEMGFNVYSSFETAFSNGTTFKRVSGQLLGGHAICIIGYSDAKNAVLIQNSWGTGGGDPSHPGCMWLDYSTLTNPNMGVELYSVWK</sequence>
<proteinExistence type="predicted"/>
<dbReference type="SUPFAM" id="SSF54001">
    <property type="entry name" value="Cysteine proteinases"/>
    <property type="match status" value="1"/>
</dbReference>
<dbReference type="OrthoDB" id="3648721at2"/>
<dbReference type="InterPro" id="IPR000668">
    <property type="entry name" value="Peptidase_C1A_C"/>
</dbReference>
<dbReference type="RefSeq" id="WP_106530809.1">
    <property type="nucleotide sequence ID" value="NZ_PYAW01000007.1"/>
</dbReference>
<dbReference type="Pfam" id="PF00112">
    <property type="entry name" value="Peptidase_C1"/>
    <property type="match status" value="1"/>
</dbReference>
<feature type="domain" description="Peptidase C1A papain C-terminal" evidence="1">
    <location>
        <begin position="100"/>
        <end position="277"/>
    </location>
</feature>
<dbReference type="Proteomes" id="UP000240971">
    <property type="component" value="Unassembled WGS sequence"/>
</dbReference>
<evidence type="ECO:0000313" key="3">
    <source>
        <dbReference type="Proteomes" id="UP000240971"/>
    </source>
</evidence>
<comment type="caution">
    <text evidence="2">The sequence shown here is derived from an EMBL/GenBank/DDBJ whole genome shotgun (WGS) entry which is preliminary data.</text>
</comment>